<dbReference type="EMBL" id="MHOP01000008">
    <property type="protein sequence ID" value="OGZ66155.1"/>
    <property type="molecule type" value="Genomic_DNA"/>
</dbReference>
<gene>
    <name evidence="2" type="ORF">A2822_03960</name>
</gene>
<evidence type="ECO:0000313" key="2">
    <source>
        <dbReference type="EMBL" id="OGZ66155.1"/>
    </source>
</evidence>
<keyword evidence="1" id="KW-1133">Transmembrane helix</keyword>
<evidence type="ECO:0000313" key="3">
    <source>
        <dbReference type="Proteomes" id="UP000178774"/>
    </source>
</evidence>
<keyword evidence="1" id="KW-0472">Membrane</keyword>
<protein>
    <submittedName>
        <fullName evidence="2">Uncharacterized protein</fullName>
    </submittedName>
</protein>
<name>A0A1G2HUK9_9BACT</name>
<comment type="caution">
    <text evidence="2">The sequence shown here is derived from an EMBL/GenBank/DDBJ whole genome shotgun (WGS) entry which is preliminary data.</text>
</comment>
<keyword evidence="1" id="KW-0812">Transmembrane</keyword>
<organism evidence="2 3">
    <name type="scientific">Candidatus Staskawiczbacteria bacterium RIFCSPHIGHO2_01_FULL_41_41</name>
    <dbReference type="NCBI Taxonomy" id="1802203"/>
    <lineage>
        <taxon>Bacteria</taxon>
        <taxon>Candidatus Staskawicziibacteriota</taxon>
    </lineage>
</organism>
<sequence>MKKVTASTLFCILPLCLAVFFLRQRAEILQKGEELTSQIWLPEGAEVEVCAQPAPPQESLPFKEPGNFYIDVSVDQHKHFFGQDGKHFVRLNRNKAFYHTQQGKIIIRSWQYIPDTPPWVTITEFKHLGEGKLLWKIQDNWENFLLTIAIGLFFGFGIGVLPCLFLCIILEVF</sequence>
<evidence type="ECO:0000256" key="1">
    <source>
        <dbReference type="SAM" id="Phobius"/>
    </source>
</evidence>
<feature type="transmembrane region" description="Helical" evidence="1">
    <location>
        <begin position="144"/>
        <end position="170"/>
    </location>
</feature>
<dbReference type="Proteomes" id="UP000178774">
    <property type="component" value="Unassembled WGS sequence"/>
</dbReference>
<proteinExistence type="predicted"/>
<accession>A0A1G2HUK9</accession>
<reference evidence="2 3" key="1">
    <citation type="journal article" date="2016" name="Nat. Commun.">
        <title>Thousands of microbial genomes shed light on interconnected biogeochemical processes in an aquifer system.</title>
        <authorList>
            <person name="Anantharaman K."/>
            <person name="Brown C.T."/>
            <person name="Hug L.A."/>
            <person name="Sharon I."/>
            <person name="Castelle C.J."/>
            <person name="Probst A.J."/>
            <person name="Thomas B.C."/>
            <person name="Singh A."/>
            <person name="Wilkins M.J."/>
            <person name="Karaoz U."/>
            <person name="Brodie E.L."/>
            <person name="Williams K.H."/>
            <person name="Hubbard S.S."/>
            <person name="Banfield J.F."/>
        </authorList>
    </citation>
    <scope>NUCLEOTIDE SEQUENCE [LARGE SCALE GENOMIC DNA]</scope>
</reference>
<dbReference type="AlphaFoldDB" id="A0A1G2HUK9"/>